<sequence>MNEAYVLLILIFNLSLGHSYQSQGIGIKIKGDNVTVTWNKPSSDIKSATLEVNNIVSYKTIYRADLNGTDSLHTVQLSPCQKYKVKLRFVNISGGKYEVDKDFVLGGEYLYTSVDTNITFSIPKLPDHFYTVVSPTGKSILEVQGKHVIVNNDERGRYKIKTTAQHFVISVHNVRQVDGGMFKAKNSELLEGECVVVFVTDKPTTPSISYNEYPFVGNKANFTCISKVQRWPSDNSENLSYKFFWNGESRQPNTIIRRSDTGASVTCQATDDRGQQSPSSDSLILDPYCKPKNVIFQRRKVAIRLNFIEGITMFVESNPTPNVTWIQNSPYPWTISRKYVKTVPKGKPEKVNNITIVNIAPYLAQISWYSGFDGGAPQNFSINLESTTDGSRTITVPSEKKDEGDLVLFIINGLSSDAYYNGQIVSCNEYGKTEVEFEFETAEVNDGLSERETIIYPLVICGIIGIIVVFVIFKIKEKCKDSKRKILQTGHFHYQDSSTGHKEHV</sequence>
<name>A0A8S3QMD0_MYTED</name>
<keyword evidence="1" id="KW-1133">Transmembrane helix</keyword>
<keyword evidence="4" id="KW-1185">Reference proteome</keyword>
<dbReference type="Gene3D" id="2.60.40.10">
    <property type="entry name" value="Immunoglobulins"/>
    <property type="match status" value="1"/>
</dbReference>
<protein>
    <submittedName>
        <fullName evidence="3">Uncharacterized protein</fullName>
    </submittedName>
</protein>
<dbReference type="Proteomes" id="UP000683360">
    <property type="component" value="Unassembled WGS sequence"/>
</dbReference>
<evidence type="ECO:0000313" key="3">
    <source>
        <dbReference type="EMBL" id="CAG2197726.1"/>
    </source>
</evidence>
<organism evidence="3 4">
    <name type="scientific">Mytilus edulis</name>
    <name type="common">Blue mussel</name>
    <dbReference type="NCBI Taxonomy" id="6550"/>
    <lineage>
        <taxon>Eukaryota</taxon>
        <taxon>Metazoa</taxon>
        <taxon>Spiralia</taxon>
        <taxon>Lophotrochozoa</taxon>
        <taxon>Mollusca</taxon>
        <taxon>Bivalvia</taxon>
        <taxon>Autobranchia</taxon>
        <taxon>Pteriomorphia</taxon>
        <taxon>Mytilida</taxon>
        <taxon>Mytiloidea</taxon>
        <taxon>Mytilidae</taxon>
        <taxon>Mytilinae</taxon>
        <taxon>Mytilus</taxon>
    </lineage>
</organism>
<evidence type="ECO:0000313" key="4">
    <source>
        <dbReference type="Proteomes" id="UP000683360"/>
    </source>
</evidence>
<reference evidence="3" key="1">
    <citation type="submission" date="2021-03" db="EMBL/GenBank/DDBJ databases">
        <authorList>
            <person name="Bekaert M."/>
        </authorList>
    </citation>
    <scope>NUCLEOTIDE SEQUENCE</scope>
</reference>
<gene>
    <name evidence="3" type="ORF">MEDL_12490</name>
</gene>
<keyword evidence="1" id="KW-0812">Transmembrane</keyword>
<dbReference type="OrthoDB" id="6201362at2759"/>
<dbReference type="SUPFAM" id="SSF49265">
    <property type="entry name" value="Fibronectin type III"/>
    <property type="match status" value="1"/>
</dbReference>
<feature type="chain" id="PRO_5035727658" evidence="2">
    <location>
        <begin position="20"/>
        <end position="505"/>
    </location>
</feature>
<feature type="signal peptide" evidence="2">
    <location>
        <begin position="1"/>
        <end position="19"/>
    </location>
</feature>
<dbReference type="InterPro" id="IPR013783">
    <property type="entry name" value="Ig-like_fold"/>
</dbReference>
<evidence type="ECO:0000256" key="2">
    <source>
        <dbReference type="SAM" id="SignalP"/>
    </source>
</evidence>
<keyword evidence="1" id="KW-0472">Membrane</keyword>
<keyword evidence="2" id="KW-0732">Signal</keyword>
<dbReference type="AlphaFoldDB" id="A0A8S3QMD0"/>
<dbReference type="EMBL" id="CAJPWZ010000654">
    <property type="protein sequence ID" value="CAG2197726.1"/>
    <property type="molecule type" value="Genomic_DNA"/>
</dbReference>
<feature type="transmembrane region" description="Helical" evidence="1">
    <location>
        <begin position="454"/>
        <end position="475"/>
    </location>
</feature>
<proteinExistence type="predicted"/>
<comment type="caution">
    <text evidence="3">The sequence shown here is derived from an EMBL/GenBank/DDBJ whole genome shotgun (WGS) entry which is preliminary data.</text>
</comment>
<accession>A0A8S3QMD0</accession>
<dbReference type="InterPro" id="IPR036116">
    <property type="entry name" value="FN3_sf"/>
</dbReference>
<evidence type="ECO:0000256" key="1">
    <source>
        <dbReference type="SAM" id="Phobius"/>
    </source>
</evidence>